<comment type="caution">
    <text evidence="3">The sequence shown here is derived from an EMBL/GenBank/DDBJ whole genome shotgun (WGS) entry which is preliminary data.</text>
</comment>
<feature type="compositionally biased region" description="Polar residues" evidence="2">
    <location>
        <begin position="1"/>
        <end position="28"/>
    </location>
</feature>
<feature type="coiled-coil region" evidence="1">
    <location>
        <begin position="105"/>
        <end position="139"/>
    </location>
</feature>
<feature type="compositionally biased region" description="Low complexity" evidence="2">
    <location>
        <begin position="43"/>
        <end position="54"/>
    </location>
</feature>
<dbReference type="AlphaFoldDB" id="A0A081AJM5"/>
<feature type="compositionally biased region" description="Polar residues" evidence="2">
    <location>
        <begin position="89"/>
        <end position="98"/>
    </location>
</feature>
<dbReference type="OrthoDB" id="76453at2759"/>
<dbReference type="EMBL" id="ANJA01001149">
    <property type="protein sequence ID" value="ETO79086.1"/>
    <property type="molecule type" value="Genomic_DNA"/>
</dbReference>
<sequence length="233" mass="24764">MPTLLTGASATPGSTSGHQQTPKLTHNSESSHKEDNNPAAELSAPDSSSPATPTNQTVTGAVPVPSTPMSTTGSEHHSTTMKPPAIKVSTASPKTYTSPMQSQIMEDLHAAVACAEKEFKSLNKRYKDLVTQMETINRRGVAGSEDGKANSSSSAQLSQALGPLLDELEAKAKQLNLLKQVYQQAANSTINPQRHVVVSPAAIRRKTASLRVLNEYRQLESDCKNKGSGWSAS</sequence>
<name>A0A081AJM5_PHYNI</name>
<feature type="region of interest" description="Disordered" evidence="2">
    <location>
        <begin position="1"/>
        <end position="98"/>
    </location>
</feature>
<evidence type="ECO:0000256" key="1">
    <source>
        <dbReference type="SAM" id="Coils"/>
    </source>
</evidence>
<accession>A0A081AJM5</accession>
<proteinExistence type="predicted"/>
<protein>
    <submittedName>
        <fullName evidence="3">Uncharacterized protein</fullName>
    </submittedName>
</protein>
<evidence type="ECO:0000256" key="2">
    <source>
        <dbReference type="SAM" id="MobiDB-lite"/>
    </source>
</evidence>
<gene>
    <name evidence="3" type="ORF">F444_06146</name>
</gene>
<dbReference type="Proteomes" id="UP000028582">
    <property type="component" value="Unassembled WGS sequence"/>
</dbReference>
<evidence type="ECO:0000313" key="3">
    <source>
        <dbReference type="EMBL" id="ETO79086.1"/>
    </source>
</evidence>
<reference evidence="3 4" key="1">
    <citation type="submission" date="2013-11" db="EMBL/GenBank/DDBJ databases">
        <title>The Genome Sequence of Phytophthora parasitica P1976.</title>
        <authorList>
            <consortium name="The Broad Institute Genomics Platform"/>
            <person name="Russ C."/>
            <person name="Tyler B."/>
            <person name="Panabieres F."/>
            <person name="Shan W."/>
            <person name="Tripathy S."/>
            <person name="Grunwald N."/>
            <person name="Machado M."/>
            <person name="Johnson C.S."/>
            <person name="Walker B."/>
            <person name="Young S."/>
            <person name="Zeng Q."/>
            <person name="Gargeya S."/>
            <person name="Fitzgerald M."/>
            <person name="Haas B."/>
            <person name="Abouelleil A."/>
            <person name="Allen A.W."/>
            <person name="Alvarado L."/>
            <person name="Arachchi H.M."/>
            <person name="Berlin A.M."/>
            <person name="Chapman S.B."/>
            <person name="Gainer-Dewar J."/>
            <person name="Goldberg J."/>
            <person name="Griggs A."/>
            <person name="Gujja S."/>
            <person name="Hansen M."/>
            <person name="Howarth C."/>
            <person name="Imamovic A."/>
            <person name="Ireland A."/>
            <person name="Larimer J."/>
            <person name="McCowan C."/>
            <person name="Murphy C."/>
            <person name="Pearson M."/>
            <person name="Poon T.W."/>
            <person name="Priest M."/>
            <person name="Roberts A."/>
            <person name="Saif S."/>
            <person name="Shea T."/>
            <person name="Sisk P."/>
            <person name="Sykes S."/>
            <person name="Wortman J."/>
            <person name="Nusbaum C."/>
            <person name="Birren B."/>
        </authorList>
    </citation>
    <scope>NUCLEOTIDE SEQUENCE [LARGE SCALE GENOMIC DNA]</scope>
    <source>
        <strain evidence="3 4">P1976</strain>
    </source>
</reference>
<evidence type="ECO:0000313" key="4">
    <source>
        <dbReference type="Proteomes" id="UP000028582"/>
    </source>
</evidence>
<organism evidence="3 4">
    <name type="scientific">Phytophthora nicotianae P1976</name>
    <dbReference type="NCBI Taxonomy" id="1317066"/>
    <lineage>
        <taxon>Eukaryota</taxon>
        <taxon>Sar</taxon>
        <taxon>Stramenopiles</taxon>
        <taxon>Oomycota</taxon>
        <taxon>Peronosporomycetes</taxon>
        <taxon>Peronosporales</taxon>
        <taxon>Peronosporaceae</taxon>
        <taxon>Phytophthora</taxon>
    </lineage>
</organism>
<keyword evidence="1" id="KW-0175">Coiled coil</keyword>